<dbReference type="CDD" id="cd00146">
    <property type="entry name" value="PKD"/>
    <property type="match status" value="1"/>
</dbReference>
<sequence length="1308" mass="147704">MNEYNTYPVFVADQVLTAEHLNQVVNYLDEQGRLTRNRLIGIGIVCGLEIKAGPESIEIGKGCGVTSEGYLVLQERKIYTYSRPYTLPEYFSPEYKPVYEDWHMWELLTAEESLEAEDGQPLKGREDFVKDKIVVLLLEMKEKPLKNCIEIDCEDKGDKIEFRVKPLLVSREDLDEFTGVREPAGELSGGLLRRPAAGLRDVSPNPRLSRVLRDVSENPRHSRAFREAATRGPRFESVPGRRLREPRLSRAAQQDMQLRRFNVPARELKNTNDVFGAFLRIVDESTLKQLAETLNACYYRYQPVLGAENNPFEQVASRFNDTLSHIKTANPYFIQYFYDWIDDIIKAYHELEYKIVDVQTECCPDRDLFPLHLMLGEANRDTTDHVRSSYRHYFIYSPLFNGQQQLVSEVRLLFKRLAAIIETFSVPHVKTLFPAEVKITPSRYLEHPLSERCIPYYYDPGAMYPLWSWEKTRRGRADSNLSYHAGEYSSADTVLNPLNYDIETYNFFRVEGHIGKPVTAALQTLLARRDHFNLPFEALALSTATISAFFNADDHECHFRDLESIYRVLLAEMKCKFGEFQCMAARIPYQARVRAGVLSGGETLAGRAAAFQPGDFLKSHCPPQKGSVGEAYLNLVSRRISFNRFTALDLSAGISGAAGATAGRTGAAAGAASAVSAAGFNDHALYAALFYFIHSVERLFQVLANKELGQLDMELFQPRYEAVVDAAGDLARIGEALERLDAGNENYQALLKRLQELGFFELTVRIRTLIYICLDHRLKALKEEYQRRLRELRLLTNLMHYAKKHPGLEHKAGVPKGGTFIMVYHESPPRRLLAGLTAIGERTVSAAESAAFREAGSTIAERGSFATGSAAGTEELIREAYVNNPQLLRKFEKALGTFMDTCRDMDPDNRKRIRDILVSIPDREEPLDFRVAEEAVIADFYLPYICCSGCASVSYVLPATPEEVLSIRIRPTEFCNDDSRLYPVTVSPAGGKLTASAGGISEENGFAFSPEGLAAGMNTLTYTLADGRSTSVDLRIAEKFQVDFKTRDMGDLTVQFIPGFTDEENRQVSWDFGDGATSAEFSPRHTYRLEESEASFVVTLRVNHASCMAEAKQTITLRKPADPQFDLQPRVFCVNDRKEYEFSIEPFPETIEEIKNPDKLIISMDAAAGKMDFVPARHRIKSTKDYRLEYMGTGLDLRVVVADASFIMQIKWMDTDNLLVLKPRQTDASGYTWTITQGRISRSFTTQVVEVKQSELGLSPRLDFSISLHVNHQLPSGNCANEQKFTMTPQLFRKYQGSGEEFDNSTIQ</sequence>
<dbReference type="OrthoDB" id="596204at2"/>
<organism evidence="3 4">
    <name type="scientific">Anseongella ginsenosidimutans</name>
    <dbReference type="NCBI Taxonomy" id="496056"/>
    <lineage>
        <taxon>Bacteria</taxon>
        <taxon>Pseudomonadati</taxon>
        <taxon>Bacteroidota</taxon>
        <taxon>Sphingobacteriia</taxon>
        <taxon>Sphingobacteriales</taxon>
        <taxon>Sphingobacteriaceae</taxon>
        <taxon>Anseongella</taxon>
    </lineage>
</organism>
<dbReference type="InterPro" id="IPR035986">
    <property type="entry name" value="PKD_dom_sf"/>
</dbReference>
<feature type="coiled-coil region" evidence="1">
    <location>
        <begin position="737"/>
        <end position="798"/>
    </location>
</feature>
<evidence type="ECO:0000313" key="4">
    <source>
        <dbReference type="Proteomes" id="UP000295807"/>
    </source>
</evidence>
<dbReference type="SUPFAM" id="SSF49299">
    <property type="entry name" value="PKD domain"/>
    <property type="match status" value="1"/>
</dbReference>
<name>A0A4R3KNU1_9SPHI</name>
<dbReference type="EMBL" id="SMAD01000008">
    <property type="protein sequence ID" value="TCS86236.1"/>
    <property type="molecule type" value="Genomic_DNA"/>
</dbReference>
<dbReference type="PROSITE" id="PS50093">
    <property type="entry name" value="PKD"/>
    <property type="match status" value="1"/>
</dbReference>
<gene>
    <name evidence="3" type="ORF">EDD80_10827</name>
</gene>
<keyword evidence="1" id="KW-0175">Coiled coil</keyword>
<evidence type="ECO:0000256" key="1">
    <source>
        <dbReference type="SAM" id="Coils"/>
    </source>
</evidence>
<feature type="domain" description="PKD" evidence="2">
    <location>
        <begin position="1070"/>
        <end position="1087"/>
    </location>
</feature>
<accession>A0A4R3KNU1</accession>
<comment type="caution">
    <text evidence="3">The sequence shown here is derived from an EMBL/GenBank/DDBJ whole genome shotgun (WGS) entry which is preliminary data.</text>
</comment>
<dbReference type="Proteomes" id="UP000295807">
    <property type="component" value="Unassembled WGS sequence"/>
</dbReference>
<protein>
    <recommendedName>
        <fullName evidence="2">PKD domain-containing protein</fullName>
    </recommendedName>
</protein>
<reference evidence="3 4" key="1">
    <citation type="submission" date="2019-03" db="EMBL/GenBank/DDBJ databases">
        <title>Genomic Encyclopedia of Type Strains, Phase IV (KMG-IV): sequencing the most valuable type-strain genomes for metagenomic binning, comparative biology and taxonomic classification.</title>
        <authorList>
            <person name="Goeker M."/>
        </authorList>
    </citation>
    <scope>NUCLEOTIDE SEQUENCE [LARGE SCALE GENOMIC DNA]</scope>
    <source>
        <strain evidence="3 4">DSM 21100</strain>
    </source>
</reference>
<dbReference type="InterPro" id="IPR000601">
    <property type="entry name" value="PKD_dom"/>
</dbReference>
<evidence type="ECO:0000259" key="2">
    <source>
        <dbReference type="PROSITE" id="PS50093"/>
    </source>
</evidence>
<dbReference type="RefSeq" id="WP_132129641.1">
    <property type="nucleotide sequence ID" value="NZ_CP042432.1"/>
</dbReference>
<proteinExistence type="predicted"/>
<evidence type="ECO:0000313" key="3">
    <source>
        <dbReference type="EMBL" id="TCS86236.1"/>
    </source>
</evidence>
<keyword evidence="4" id="KW-1185">Reference proteome</keyword>
<dbReference type="InterPro" id="IPR013783">
    <property type="entry name" value="Ig-like_fold"/>
</dbReference>
<dbReference type="Gene3D" id="2.60.40.10">
    <property type="entry name" value="Immunoglobulins"/>
    <property type="match status" value="1"/>
</dbReference>